<reference evidence="7 8" key="1">
    <citation type="submission" date="2019-07" db="EMBL/GenBank/DDBJ databases">
        <title>Whole genome shotgun sequence of Acetobacter oeni NBRC 105207.</title>
        <authorList>
            <person name="Hosoyama A."/>
            <person name="Uohara A."/>
            <person name="Ohji S."/>
            <person name="Ichikawa N."/>
        </authorList>
    </citation>
    <scope>NUCLEOTIDE SEQUENCE [LARGE SCALE GENOMIC DNA]</scope>
    <source>
        <strain evidence="7 8">NBRC 105207</strain>
    </source>
</reference>
<keyword evidence="3 5" id="KW-1133">Transmembrane helix</keyword>
<organism evidence="7 8">
    <name type="scientific">Acetobacter oeni</name>
    <dbReference type="NCBI Taxonomy" id="304077"/>
    <lineage>
        <taxon>Bacteria</taxon>
        <taxon>Pseudomonadati</taxon>
        <taxon>Pseudomonadota</taxon>
        <taxon>Alphaproteobacteria</taxon>
        <taxon>Acetobacterales</taxon>
        <taxon>Acetobacteraceae</taxon>
        <taxon>Acetobacter</taxon>
    </lineage>
</organism>
<feature type="transmembrane region" description="Helical" evidence="5">
    <location>
        <begin position="33"/>
        <end position="51"/>
    </location>
</feature>
<dbReference type="InterPro" id="IPR013130">
    <property type="entry name" value="Fe3_Rdtase_TM_dom"/>
</dbReference>
<dbReference type="Proteomes" id="UP000321746">
    <property type="component" value="Unassembled WGS sequence"/>
</dbReference>
<evidence type="ECO:0000313" key="8">
    <source>
        <dbReference type="Proteomes" id="UP000321746"/>
    </source>
</evidence>
<evidence type="ECO:0000256" key="5">
    <source>
        <dbReference type="SAM" id="Phobius"/>
    </source>
</evidence>
<accession>A0A511XHX3</accession>
<dbReference type="GO" id="GO:0022904">
    <property type="term" value="P:respiratory electron transport chain"/>
    <property type="evidence" value="ECO:0007669"/>
    <property type="project" value="InterPro"/>
</dbReference>
<evidence type="ECO:0000313" key="7">
    <source>
        <dbReference type="EMBL" id="GEN62511.1"/>
    </source>
</evidence>
<feature type="transmembrane region" description="Helical" evidence="5">
    <location>
        <begin position="137"/>
        <end position="157"/>
    </location>
</feature>
<evidence type="ECO:0000256" key="1">
    <source>
        <dbReference type="ARBA" id="ARBA00004141"/>
    </source>
</evidence>
<dbReference type="OrthoDB" id="7031123at2"/>
<dbReference type="Pfam" id="PF01794">
    <property type="entry name" value="Ferric_reduct"/>
    <property type="match status" value="1"/>
</dbReference>
<feature type="transmembrane region" description="Helical" evidence="5">
    <location>
        <begin position="103"/>
        <end position="125"/>
    </location>
</feature>
<dbReference type="InterPro" id="IPR016174">
    <property type="entry name" value="Di-haem_cyt_TM"/>
</dbReference>
<feature type="domain" description="Ferric oxidoreductase" evidence="6">
    <location>
        <begin position="38"/>
        <end position="152"/>
    </location>
</feature>
<evidence type="ECO:0000256" key="2">
    <source>
        <dbReference type="ARBA" id="ARBA00022692"/>
    </source>
</evidence>
<evidence type="ECO:0000259" key="6">
    <source>
        <dbReference type="Pfam" id="PF01794"/>
    </source>
</evidence>
<keyword evidence="8" id="KW-1185">Reference proteome</keyword>
<evidence type="ECO:0000256" key="4">
    <source>
        <dbReference type="ARBA" id="ARBA00023136"/>
    </source>
</evidence>
<name>A0A511XHX3_9PROT</name>
<gene>
    <name evidence="7" type="ORF">AOE01nite_07350</name>
</gene>
<keyword evidence="2 5" id="KW-0812">Transmembrane</keyword>
<feature type="transmembrane region" description="Helical" evidence="5">
    <location>
        <begin position="72"/>
        <end position="91"/>
    </location>
</feature>
<sequence length="234" mass="25815">MLLCLPVLCAYSVFLLGFWLARDDLHLSLSWDVAMAAGCGAFFFLLMLFTLTGRPLPLPFFDGKFFLSLHRWIAALFIGCLTFHIGLIIFTDPQTLYDLWPSGAIAMQTGAVAAVLAVVTGGLAFRRVWRRFYATSGIFRISHAMLAVAVLAGSAVHLVGTQVHLVQSWQRELCVGVAVTAALLPSAERWLLARSAVHPGRKRRRDMSPMAAVLAGIMLCMIVSETAAFLFWRR</sequence>
<feature type="transmembrane region" description="Helical" evidence="5">
    <location>
        <begin position="211"/>
        <end position="232"/>
    </location>
</feature>
<dbReference type="RefSeq" id="WP_146886166.1">
    <property type="nucleotide sequence ID" value="NZ_BJYG01000006.1"/>
</dbReference>
<evidence type="ECO:0000256" key="3">
    <source>
        <dbReference type="ARBA" id="ARBA00022989"/>
    </source>
</evidence>
<dbReference type="AlphaFoldDB" id="A0A511XHX3"/>
<keyword evidence="4 5" id="KW-0472">Membrane</keyword>
<dbReference type="GO" id="GO:0016020">
    <property type="term" value="C:membrane"/>
    <property type="evidence" value="ECO:0007669"/>
    <property type="project" value="UniProtKB-SubCell"/>
</dbReference>
<protein>
    <recommendedName>
        <fullName evidence="6">Ferric oxidoreductase domain-containing protein</fullName>
    </recommendedName>
</protein>
<dbReference type="EMBL" id="BJYG01000006">
    <property type="protein sequence ID" value="GEN62511.1"/>
    <property type="molecule type" value="Genomic_DNA"/>
</dbReference>
<proteinExistence type="predicted"/>
<dbReference type="SUPFAM" id="SSF81342">
    <property type="entry name" value="Transmembrane di-heme cytochromes"/>
    <property type="match status" value="1"/>
</dbReference>
<comment type="caution">
    <text evidence="7">The sequence shown here is derived from an EMBL/GenBank/DDBJ whole genome shotgun (WGS) entry which is preliminary data.</text>
</comment>
<comment type="subcellular location">
    <subcellularLocation>
        <location evidence="1">Membrane</location>
        <topology evidence="1">Multi-pass membrane protein</topology>
    </subcellularLocation>
</comment>